<dbReference type="AlphaFoldDB" id="A0A9P0B1R8"/>
<keyword evidence="3" id="KW-0812">Transmembrane</keyword>
<dbReference type="PROSITE" id="PS50068">
    <property type="entry name" value="LDLRA_2"/>
    <property type="match status" value="2"/>
</dbReference>
<keyword evidence="3" id="KW-1133">Transmembrane helix</keyword>
<evidence type="ECO:0000256" key="1">
    <source>
        <dbReference type="ARBA" id="ARBA00023157"/>
    </source>
</evidence>
<dbReference type="SUPFAM" id="SSF57424">
    <property type="entry name" value="LDL receptor-like module"/>
    <property type="match status" value="2"/>
</dbReference>
<dbReference type="InterPro" id="IPR036055">
    <property type="entry name" value="LDL_receptor-like_sf"/>
</dbReference>
<feature type="disulfide bond" evidence="2">
    <location>
        <begin position="129"/>
        <end position="147"/>
    </location>
</feature>
<dbReference type="SMART" id="SM00192">
    <property type="entry name" value="LDLa"/>
    <property type="match status" value="3"/>
</dbReference>
<evidence type="ECO:0000256" key="3">
    <source>
        <dbReference type="SAM" id="Phobius"/>
    </source>
</evidence>
<dbReference type="PRINTS" id="PR00261">
    <property type="entry name" value="LDLRECEPTOR"/>
</dbReference>
<reference evidence="4" key="1">
    <citation type="submission" date="2021-12" db="EMBL/GenBank/DDBJ databases">
        <authorList>
            <person name="King R."/>
        </authorList>
    </citation>
    <scope>NUCLEOTIDE SEQUENCE</scope>
</reference>
<evidence type="ECO:0000256" key="2">
    <source>
        <dbReference type="PROSITE-ProRule" id="PRU00124"/>
    </source>
</evidence>
<protein>
    <submittedName>
        <fullName evidence="4">Uncharacterized protein</fullName>
    </submittedName>
</protein>
<dbReference type="Pfam" id="PF00057">
    <property type="entry name" value="Ldl_recept_a"/>
    <property type="match status" value="1"/>
</dbReference>
<organism evidence="4 5">
    <name type="scientific">Brassicogethes aeneus</name>
    <name type="common">Rape pollen beetle</name>
    <name type="synonym">Meligethes aeneus</name>
    <dbReference type="NCBI Taxonomy" id="1431903"/>
    <lineage>
        <taxon>Eukaryota</taxon>
        <taxon>Metazoa</taxon>
        <taxon>Ecdysozoa</taxon>
        <taxon>Arthropoda</taxon>
        <taxon>Hexapoda</taxon>
        <taxon>Insecta</taxon>
        <taxon>Pterygota</taxon>
        <taxon>Neoptera</taxon>
        <taxon>Endopterygota</taxon>
        <taxon>Coleoptera</taxon>
        <taxon>Polyphaga</taxon>
        <taxon>Cucujiformia</taxon>
        <taxon>Nitidulidae</taxon>
        <taxon>Meligethinae</taxon>
        <taxon>Brassicogethes</taxon>
    </lineage>
</organism>
<keyword evidence="1 2" id="KW-1015">Disulfide bond</keyword>
<accession>A0A9P0B1R8</accession>
<keyword evidence="5" id="KW-1185">Reference proteome</keyword>
<feature type="disulfide bond" evidence="2">
    <location>
        <begin position="101"/>
        <end position="116"/>
    </location>
</feature>
<dbReference type="Gene3D" id="4.10.400.10">
    <property type="entry name" value="Low-density Lipoprotein Receptor"/>
    <property type="match status" value="2"/>
</dbReference>
<name>A0A9P0B1R8_BRAAE</name>
<evidence type="ECO:0000313" key="4">
    <source>
        <dbReference type="EMBL" id="CAH0555474.1"/>
    </source>
</evidence>
<comment type="caution">
    <text evidence="2">Lacks conserved residue(s) required for the propagation of feature annotation.</text>
</comment>
<dbReference type="CDD" id="cd00112">
    <property type="entry name" value="LDLa"/>
    <property type="match status" value="3"/>
</dbReference>
<feature type="transmembrane region" description="Helical" evidence="3">
    <location>
        <begin position="159"/>
        <end position="183"/>
    </location>
</feature>
<sequence length="520" mass="59498">MKVNESKMMSVRAPIITVKFSGMVNGKTNIDIDYSTRSKTICSNLDYECLDKSNCFNHDQICDFQFQCKDHSDEFSCGNCHKNNVPCNISMINCFNLNDRCNGVNDCPNHEDELNCSRYTCTSFGTFLCDNKKCILRSLLENGVDDCGDRSDEFYADNFILGVILLAAILLTCLFCTVISRFYSRRDEINRIRLRNVPEEPRVPFLGPGEFRDYQVGGEVYEGYVQSRRMDEIREDRRNQERRENVTVMPIEIKADTDEAALAGLGVPEKALEELRKRSKSVLEFREKVVATSKSKSGKPGKTKKRLLVHYKDSEDLLREYGEIIGDSRNSTFFVNNNYNSDSEGMSELGSGDDDEINRPKYKPKFKKSTFVLKRSTEENMTTNYNYLVSSLSNKSIIINENNEDHPHTSRVNYGKRRLNEATSKIIFSPSCGLFNDQAKMKTLGTARSLSDYHAMKNKIRYFQLNYDHEIELEPVGVDVETPKSGLVSLDKAMSSLDVKSKEKQIDFSRFNENDESNDL</sequence>
<dbReference type="InterPro" id="IPR002172">
    <property type="entry name" value="LDrepeatLR_classA_rpt"/>
</dbReference>
<dbReference type="GO" id="GO:0005886">
    <property type="term" value="C:plasma membrane"/>
    <property type="evidence" value="ECO:0007669"/>
    <property type="project" value="TreeGrafter"/>
</dbReference>
<dbReference type="InterPro" id="IPR051221">
    <property type="entry name" value="LDLR-related"/>
</dbReference>
<dbReference type="EMBL" id="OV121135">
    <property type="protein sequence ID" value="CAH0555474.1"/>
    <property type="molecule type" value="Genomic_DNA"/>
</dbReference>
<proteinExistence type="predicted"/>
<keyword evidence="3" id="KW-0472">Membrane</keyword>
<dbReference type="OrthoDB" id="9988974at2759"/>
<gene>
    <name evidence="4" type="ORF">MELIAE_LOCUS6843</name>
</gene>
<dbReference type="PANTHER" id="PTHR22722">
    <property type="entry name" value="LOW-DENSITY LIPOPROTEIN RECEPTOR-RELATED PROTEIN 2-RELATED"/>
    <property type="match status" value="1"/>
</dbReference>
<evidence type="ECO:0000313" key="5">
    <source>
        <dbReference type="Proteomes" id="UP001154078"/>
    </source>
</evidence>
<dbReference type="GO" id="GO:0043235">
    <property type="term" value="C:receptor complex"/>
    <property type="evidence" value="ECO:0007669"/>
    <property type="project" value="TreeGrafter"/>
</dbReference>
<dbReference type="Proteomes" id="UP001154078">
    <property type="component" value="Chromosome 4"/>
</dbReference>